<dbReference type="EMBL" id="MU007011">
    <property type="protein sequence ID" value="KAF2436179.1"/>
    <property type="molecule type" value="Genomic_DNA"/>
</dbReference>
<keyword evidence="1" id="KW-1133">Transmembrane helix</keyword>
<comment type="caution">
    <text evidence="2">The sequence shown here is derived from an EMBL/GenBank/DDBJ whole genome shotgun (WGS) entry which is preliminary data.</text>
</comment>
<keyword evidence="1" id="KW-0812">Transmembrane</keyword>
<evidence type="ECO:0000313" key="3">
    <source>
        <dbReference type="Proteomes" id="UP000800235"/>
    </source>
</evidence>
<gene>
    <name evidence="2" type="ORF">EJ08DRAFT_692063</name>
</gene>
<keyword evidence="3" id="KW-1185">Reference proteome</keyword>
<accession>A0A9P4P0X6</accession>
<reference evidence="2" key="1">
    <citation type="journal article" date="2020" name="Stud. Mycol.">
        <title>101 Dothideomycetes genomes: a test case for predicting lifestyles and emergence of pathogens.</title>
        <authorList>
            <person name="Haridas S."/>
            <person name="Albert R."/>
            <person name="Binder M."/>
            <person name="Bloem J."/>
            <person name="Labutti K."/>
            <person name="Salamov A."/>
            <person name="Andreopoulos B."/>
            <person name="Baker S."/>
            <person name="Barry K."/>
            <person name="Bills G."/>
            <person name="Bluhm B."/>
            <person name="Cannon C."/>
            <person name="Castanera R."/>
            <person name="Culley D."/>
            <person name="Daum C."/>
            <person name="Ezra D."/>
            <person name="Gonzalez J."/>
            <person name="Henrissat B."/>
            <person name="Kuo A."/>
            <person name="Liang C."/>
            <person name="Lipzen A."/>
            <person name="Lutzoni F."/>
            <person name="Magnuson J."/>
            <person name="Mondo S."/>
            <person name="Nolan M."/>
            <person name="Ohm R."/>
            <person name="Pangilinan J."/>
            <person name="Park H.-J."/>
            <person name="Ramirez L."/>
            <person name="Alfaro M."/>
            <person name="Sun H."/>
            <person name="Tritt A."/>
            <person name="Yoshinaga Y."/>
            <person name="Zwiers L.-H."/>
            <person name="Turgeon B."/>
            <person name="Goodwin S."/>
            <person name="Spatafora J."/>
            <person name="Crous P."/>
            <person name="Grigoriev I."/>
        </authorList>
    </citation>
    <scope>NUCLEOTIDE SEQUENCE</scope>
    <source>
        <strain evidence="2">CBS 130266</strain>
    </source>
</reference>
<evidence type="ECO:0000313" key="2">
    <source>
        <dbReference type="EMBL" id="KAF2436179.1"/>
    </source>
</evidence>
<protein>
    <submittedName>
        <fullName evidence="2">Uncharacterized protein</fullName>
    </submittedName>
</protein>
<dbReference type="Proteomes" id="UP000800235">
    <property type="component" value="Unassembled WGS sequence"/>
</dbReference>
<organism evidence="2 3">
    <name type="scientific">Tothia fuscella</name>
    <dbReference type="NCBI Taxonomy" id="1048955"/>
    <lineage>
        <taxon>Eukaryota</taxon>
        <taxon>Fungi</taxon>
        <taxon>Dikarya</taxon>
        <taxon>Ascomycota</taxon>
        <taxon>Pezizomycotina</taxon>
        <taxon>Dothideomycetes</taxon>
        <taxon>Pleosporomycetidae</taxon>
        <taxon>Venturiales</taxon>
        <taxon>Cylindrosympodiaceae</taxon>
        <taxon>Tothia</taxon>
    </lineage>
</organism>
<dbReference type="AlphaFoldDB" id="A0A9P4P0X6"/>
<proteinExistence type="predicted"/>
<name>A0A9P4P0X6_9PEZI</name>
<sequence>MLALRHNYGLIHNHRPIEQNGRNDIDAVIGRIAIQQYPCLGDIELNDTPGMDRDRFKFRWLRHTSLPSHCMAVSVHGIWYLYFGLVSTRPKLWEMDLDEESLRNSPECDEKKHSSLHNYQLLEEFAIITSLFASGAIYFGLITLMTIIGLIARRCKRTFLRDTSSSLPVRDQNPAVSATSSAGSVLGNNGRIFFPSQLLPIVSGAWCLCLSHYIRLEKRWVPGDSKPSLTKAWTSPNRNATIPCERRWLKYLPPCIHRAATGALNNNSKSEGTSV</sequence>
<keyword evidence="1" id="KW-0472">Membrane</keyword>
<feature type="transmembrane region" description="Helical" evidence="1">
    <location>
        <begin position="66"/>
        <end position="85"/>
    </location>
</feature>
<evidence type="ECO:0000256" key="1">
    <source>
        <dbReference type="SAM" id="Phobius"/>
    </source>
</evidence>
<feature type="transmembrane region" description="Helical" evidence="1">
    <location>
        <begin position="125"/>
        <end position="151"/>
    </location>
</feature>